<reference evidence="7" key="1">
    <citation type="submission" date="2016-11" db="EMBL/GenBank/DDBJ databases">
        <authorList>
            <person name="Varghese N."/>
            <person name="Submissions S."/>
        </authorList>
    </citation>
    <scope>NUCLEOTIDE SEQUENCE [LARGE SCALE GENOMIC DNA]</scope>
    <source>
        <strain evidence="7">DSM 15285</strain>
    </source>
</reference>
<dbReference type="SUPFAM" id="SSF158568">
    <property type="entry name" value="AF1862-like"/>
    <property type="match status" value="1"/>
</dbReference>
<dbReference type="EMBL" id="FQXH01000042">
    <property type="protein sequence ID" value="SHH53789.1"/>
    <property type="molecule type" value="Genomic_DNA"/>
</dbReference>
<dbReference type="GO" id="GO:0051607">
    <property type="term" value="P:defense response to virus"/>
    <property type="evidence" value="ECO:0007669"/>
    <property type="project" value="UniProtKB-KW"/>
</dbReference>
<evidence type="ECO:0000256" key="3">
    <source>
        <dbReference type="ARBA" id="ARBA00022490"/>
    </source>
</evidence>
<dbReference type="Gene3D" id="1.10.520.30">
    <property type="entry name" value="AF1862-like domain"/>
    <property type="match status" value="1"/>
</dbReference>
<evidence type="ECO:0000256" key="2">
    <source>
        <dbReference type="ARBA" id="ARBA00006161"/>
    </source>
</evidence>
<dbReference type="InterPro" id="IPR010160">
    <property type="entry name" value="CRISPR-assoc_prot_Cmr5"/>
</dbReference>
<protein>
    <recommendedName>
        <fullName evidence="5">CRISPR type III-B/RAMP module-associated protein Cmr5</fullName>
    </recommendedName>
</protein>
<proteinExistence type="inferred from homology"/>
<dbReference type="STRING" id="1123350.SAMN02744040_02284"/>
<dbReference type="AlphaFoldDB" id="A0A1M5TSV1"/>
<keyword evidence="3" id="KW-0963">Cytoplasm</keyword>
<evidence type="ECO:0000313" key="7">
    <source>
        <dbReference type="Proteomes" id="UP000242520"/>
    </source>
</evidence>
<accession>A0A1M5TSV1</accession>
<comment type="similarity">
    <text evidence="2">Belongs to the CRISPR system Cmr5 family.</text>
</comment>
<dbReference type="Pfam" id="PF09701">
    <property type="entry name" value="Cas_Cmr5"/>
    <property type="match status" value="1"/>
</dbReference>
<evidence type="ECO:0000256" key="4">
    <source>
        <dbReference type="ARBA" id="ARBA00023118"/>
    </source>
</evidence>
<dbReference type="NCBIfam" id="TIGR01881">
    <property type="entry name" value="cas_Cmr5"/>
    <property type="match status" value="1"/>
</dbReference>
<sequence length="123" mass="14736">MVRNFIEKEFKDEKNKRKIQLEKFRSYSIRIPTMIKVNGLINTLVFIKGKNDNVYKYIYDSINNYYNDKFNPIVEDIIEDILLNDRNFNDNIEYQNIVTIDILSYLLLVKNFAVSEILDVIEN</sequence>
<dbReference type="InterPro" id="IPR023101">
    <property type="entry name" value="AF1862-like_dom_sf"/>
</dbReference>
<evidence type="ECO:0000256" key="5">
    <source>
        <dbReference type="ARBA" id="ARBA00030001"/>
    </source>
</evidence>
<evidence type="ECO:0000313" key="6">
    <source>
        <dbReference type="EMBL" id="SHH53789.1"/>
    </source>
</evidence>
<evidence type="ECO:0000256" key="1">
    <source>
        <dbReference type="ARBA" id="ARBA00004496"/>
    </source>
</evidence>
<name>A0A1M5TSV1_9FIRM</name>
<organism evidence="6 7">
    <name type="scientific">Tepidibacter thalassicus DSM 15285</name>
    <dbReference type="NCBI Taxonomy" id="1123350"/>
    <lineage>
        <taxon>Bacteria</taxon>
        <taxon>Bacillati</taxon>
        <taxon>Bacillota</taxon>
        <taxon>Clostridia</taxon>
        <taxon>Peptostreptococcales</taxon>
        <taxon>Peptostreptococcaceae</taxon>
        <taxon>Tepidibacter</taxon>
    </lineage>
</organism>
<gene>
    <name evidence="6" type="ORF">SAMN02744040_02284</name>
</gene>
<dbReference type="Proteomes" id="UP000242520">
    <property type="component" value="Unassembled WGS sequence"/>
</dbReference>
<comment type="subcellular location">
    <subcellularLocation>
        <location evidence="1">Cytoplasm</location>
    </subcellularLocation>
</comment>
<dbReference type="GO" id="GO:0005737">
    <property type="term" value="C:cytoplasm"/>
    <property type="evidence" value="ECO:0007669"/>
    <property type="project" value="UniProtKB-SubCell"/>
</dbReference>
<keyword evidence="4" id="KW-0051">Antiviral defense</keyword>
<keyword evidence="7" id="KW-1185">Reference proteome</keyword>